<evidence type="ECO:0000313" key="3">
    <source>
        <dbReference type="Proteomes" id="UP000712600"/>
    </source>
</evidence>
<evidence type="ECO:0000256" key="1">
    <source>
        <dbReference type="SAM" id="MobiDB-lite"/>
    </source>
</evidence>
<reference evidence="2" key="1">
    <citation type="submission" date="2019-12" db="EMBL/GenBank/DDBJ databases">
        <title>Genome sequencing and annotation of Brassica cretica.</title>
        <authorList>
            <person name="Studholme D.J."/>
            <person name="Sarris P."/>
        </authorList>
    </citation>
    <scope>NUCLEOTIDE SEQUENCE</scope>
    <source>
        <strain evidence="2">PFS-109/04</strain>
        <tissue evidence="2">Leaf</tissue>
    </source>
</reference>
<proteinExistence type="predicted"/>
<protein>
    <submittedName>
        <fullName evidence="2">Uncharacterized protein</fullName>
    </submittedName>
</protein>
<accession>A0A8S9S633</accession>
<feature type="compositionally biased region" description="Basic residues" evidence="1">
    <location>
        <begin position="53"/>
        <end position="63"/>
    </location>
</feature>
<gene>
    <name evidence="2" type="ORF">F2Q69_00025886</name>
</gene>
<dbReference type="EMBL" id="QGKX02000088">
    <property type="protein sequence ID" value="KAF3589015.1"/>
    <property type="molecule type" value="Genomic_DNA"/>
</dbReference>
<feature type="compositionally biased region" description="Basic and acidic residues" evidence="1">
    <location>
        <begin position="38"/>
        <end position="52"/>
    </location>
</feature>
<feature type="region of interest" description="Disordered" evidence="1">
    <location>
        <begin position="38"/>
        <end position="63"/>
    </location>
</feature>
<organism evidence="2 3">
    <name type="scientific">Brassica cretica</name>
    <name type="common">Mustard</name>
    <dbReference type="NCBI Taxonomy" id="69181"/>
    <lineage>
        <taxon>Eukaryota</taxon>
        <taxon>Viridiplantae</taxon>
        <taxon>Streptophyta</taxon>
        <taxon>Embryophyta</taxon>
        <taxon>Tracheophyta</taxon>
        <taxon>Spermatophyta</taxon>
        <taxon>Magnoliopsida</taxon>
        <taxon>eudicotyledons</taxon>
        <taxon>Gunneridae</taxon>
        <taxon>Pentapetalae</taxon>
        <taxon>rosids</taxon>
        <taxon>malvids</taxon>
        <taxon>Brassicales</taxon>
        <taxon>Brassicaceae</taxon>
        <taxon>Brassiceae</taxon>
        <taxon>Brassica</taxon>
    </lineage>
</organism>
<comment type="caution">
    <text evidence="2">The sequence shown here is derived from an EMBL/GenBank/DDBJ whole genome shotgun (WGS) entry which is preliminary data.</text>
</comment>
<sequence>MLKELASYANRDYYAGWSDYHCILYNVELHCKSEVNKVASKENGEKRSTEKPRKQHQRQHKHVTQQLLLSNLSPKVMSLAKQPLGLMTH</sequence>
<evidence type="ECO:0000313" key="2">
    <source>
        <dbReference type="EMBL" id="KAF3589015.1"/>
    </source>
</evidence>
<dbReference type="AlphaFoldDB" id="A0A8S9S633"/>
<dbReference type="Proteomes" id="UP000712600">
    <property type="component" value="Unassembled WGS sequence"/>
</dbReference>
<name>A0A8S9S633_BRACR</name>